<dbReference type="Proteomes" id="UP000613030">
    <property type="component" value="Unassembled WGS sequence"/>
</dbReference>
<keyword evidence="3" id="KW-1185">Reference proteome</keyword>
<proteinExistence type="predicted"/>
<dbReference type="EMBL" id="JAERRB010000008">
    <property type="protein sequence ID" value="MBL0743944.1"/>
    <property type="molecule type" value="Genomic_DNA"/>
</dbReference>
<sequence length="173" mass="18732">MNRRESLKMLMAASGGLLALPAWAGQWHVDDLATHASSFVAAEQAMLAAVVDTILPQGVVVGGLSVGVDKFLQKLFDHCYDATVQANIKTQLAKLEASASAKYGQPFSACAQYEREALLMAFAHSADASEKEFFTLVKAETIRGFSTSREVMTNYLEYKTAPGHYYGCVDVNA</sequence>
<evidence type="ECO:0000313" key="3">
    <source>
        <dbReference type="Proteomes" id="UP000613030"/>
    </source>
</evidence>
<dbReference type="InterPro" id="IPR027056">
    <property type="entry name" value="Gluconate_2DH_su3"/>
</dbReference>
<comment type="caution">
    <text evidence="2">The sequence shown here is derived from an EMBL/GenBank/DDBJ whole genome shotgun (WGS) entry which is preliminary data.</text>
</comment>
<feature type="signal peptide" evidence="1">
    <location>
        <begin position="1"/>
        <end position="24"/>
    </location>
</feature>
<accession>A0ABS1KX38</accession>
<keyword evidence="1" id="KW-0732">Signal</keyword>
<organism evidence="2 3">
    <name type="scientific">Chryseolinea lacunae</name>
    <dbReference type="NCBI Taxonomy" id="2801331"/>
    <lineage>
        <taxon>Bacteria</taxon>
        <taxon>Pseudomonadati</taxon>
        <taxon>Bacteroidota</taxon>
        <taxon>Cytophagia</taxon>
        <taxon>Cytophagales</taxon>
        <taxon>Fulvivirgaceae</taxon>
        <taxon>Chryseolinea</taxon>
    </lineage>
</organism>
<dbReference type="RefSeq" id="WP_202013562.1">
    <property type="nucleotide sequence ID" value="NZ_JAERRB010000008.1"/>
</dbReference>
<name>A0ABS1KX38_9BACT</name>
<feature type="chain" id="PRO_5045719177" evidence="1">
    <location>
        <begin position="25"/>
        <end position="173"/>
    </location>
</feature>
<evidence type="ECO:0000313" key="2">
    <source>
        <dbReference type="EMBL" id="MBL0743944.1"/>
    </source>
</evidence>
<dbReference type="Pfam" id="PF13618">
    <property type="entry name" value="Gluconate_2-dh3"/>
    <property type="match status" value="1"/>
</dbReference>
<reference evidence="2 3" key="1">
    <citation type="submission" date="2021-01" db="EMBL/GenBank/DDBJ databases">
        <title>Chryseolinea sp. Jin1 Genome sequencing and assembly.</title>
        <authorList>
            <person name="Kim I."/>
        </authorList>
    </citation>
    <scope>NUCLEOTIDE SEQUENCE [LARGE SCALE GENOMIC DNA]</scope>
    <source>
        <strain evidence="2 3">Jin1</strain>
    </source>
</reference>
<protein>
    <submittedName>
        <fullName evidence="2">Gluconate 2-dehydrogenase subunit 3 family protein</fullName>
    </submittedName>
</protein>
<gene>
    <name evidence="2" type="ORF">JI741_22115</name>
</gene>
<evidence type="ECO:0000256" key="1">
    <source>
        <dbReference type="SAM" id="SignalP"/>
    </source>
</evidence>